<evidence type="ECO:0000313" key="2">
    <source>
        <dbReference type="EMBL" id="VAV88897.1"/>
    </source>
</evidence>
<feature type="domain" description="Glutamine amidotransferase" evidence="1">
    <location>
        <begin position="50"/>
        <end position="111"/>
    </location>
</feature>
<dbReference type="Gene3D" id="3.40.50.880">
    <property type="match status" value="1"/>
</dbReference>
<dbReference type="AlphaFoldDB" id="A0A3B0RBH3"/>
<protein>
    <recommendedName>
        <fullName evidence="1">Glutamine amidotransferase domain-containing protein</fullName>
    </recommendedName>
</protein>
<reference evidence="2" key="1">
    <citation type="submission" date="2018-06" db="EMBL/GenBank/DDBJ databases">
        <authorList>
            <person name="Zhirakovskaya E."/>
        </authorList>
    </citation>
    <scope>NUCLEOTIDE SEQUENCE</scope>
</reference>
<dbReference type="SUPFAM" id="SSF52317">
    <property type="entry name" value="Class I glutamine amidotransferase-like"/>
    <property type="match status" value="1"/>
</dbReference>
<dbReference type="Pfam" id="PF00117">
    <property type="entry name" value="GATase"/>
    <property type="match status" value="1"/>
</dbReference>
<dbReference type="InterPro" id="IPR029062">
    <property type="entry name" value="Class_I_gatase-like"/>
</dbReference>
<name>A0A3B0RBH3_9ZZZZ</name>
<dbReference type="InterPro" id="IPR017926">
    <property type="entry name" value="GATASE"/>
</dbReference>
<dbReference type="EMBL" id="UOEF01000061">
    <property type="protein sequence ID" value="VAV88897.1"/>
    <property type="molecule type" value="Genomic_DNA"/>
</dbReference>
<gene>
    <name evidence="2" type="ORF">MNBD_ALPHA04-1181</name>
</gene>
<sequence length="238" mass="25450">MKKLTVIQHTSADYLGLIEDHLEGRRIGFTYHRPFTEAGIVPQFAAVGDGLVLLGGGPWGSAGTRDVPSLKEEVALTRACFMSGLPIIGIGLGAQILALATDGSVESAPLEFSVGMAKRTSADALDGCLPETYPNPVYMRDRPVPPSFAKILSTDEQDRPAAFQIGENCFGFTGHPGFKRAMAEDLIMEFEEGASDPAVGLEKLGTQKNLIADALVPIMTGLIKFTRLMEAKNLKTIA</sequence>
<proteinExistence type="predicted"/>
<organism evidence="2">
    <name type="scientific">hydrothermal vent metagenome</name>
    <dbReference type="NCBI Taxonomy" id="652676"/>
    <lineage>
        <taxon>unclassified sequences</taxon>
        <taxon>metagenomes</taxon>
        <taxon>ecological metagenomes</taxon>
    </lineage>
</organism>
<accession>A0A3B0RBH3</accession>
<evidence type="ECO:0000259" key="1">
    <source>
        <dbReference type="Pfam" id="PF00117"/>
    </source>
</evidence>